<dbReference type="InterPro" id="IPR029055">
    <property type="entry name" value="Ntn_hydrolases_N"/>
</dbReference>
<accession>A0A1M5T301</accession>
<dbReference type="InterPro" id="IPR019734">
    <property type="entry name" value="TPR_rpt"/>
</dbReference>
<dbReference type="AlphaFoldDB" id="A0A1M5T301"/>
<evidence type="ECO:0000313" key="3">
    <source>
        <dbReference type="Proteomes" id="UP000184522"/>
    </source>
</evidence>
<sequence>MKDLIRIGLIIMLIYPNLGMACSMYKLTKNGKTIVGNNEDFFSPNGQFWFETGAKDTYGVMYMGFLDNFAQGAINEAGLMFDGFLEPYLEVKNTNGKLDIPIQAALKKIMQTMKSVEEVQSYLNTINLKILEKGQLVFVDKSGTYLIVEGDKMFIGDEEEKTFSNFYYSQTESLKDVELDYYQKGLNFINSTKTKHNFEYCSMAMQSFAQSKIAATQYSTIYDLKKLKIRVYLFNDFSSFIEIDLTKELRKGNHQTMIAHLFPKNSEGYIHYKKYNNPENPTQFLSEIFGDAEISEQVFLDSGIDAVINIIGYEWLNDIKNVKGAIKVFEYGVSLMPNNSNLYDSLGEAHYTNKDWNNAIKNYAKSLVLNPVNENAIAMIVKINKMRKEN</sequence>
<dbReference type="Gene3D" id="3.60.60.10">
    <property type="entry name" value="Penicillin V Acylase, Chain A"/>
    <property type="match status" value="1"/>
</dbReference>
<dbReference type="InterPro" id="IPR011990">
    <property type="entry name" value="TPR-like_helical_dom_sf"/>
</dbReference>
<gene>
    <name evidence="2" type="ORF">SAMN05444148_2037</name>
</gene>
<keyword evidence="1" id="KW-0802">TPR repeat</keyword>
<evidence type="ECO:0000256" key="1">
    <source>
        <dbReference type="PROSITE-ProRule" id="PRU00339"/>
    </source>
</evidence>
<dbReference type="SUPFAM" id="SSF48452">
    <property type="entry name" value="TPR-like"/>
    <property type="match status" value="1"/>
</dbReference>
<name>A0A1M5T301_9FLAO</name>
<reference evidence="3" key="1">
    <citation type="submission" date="2016-11" db="EMBL/GenBank/DDBJ databases">
        <authorList>
            <person name="Varghese N."/>
            <person name="Submissions S."/>
        </authorList>
    </citation>
    <scope>NUCLEOTIDE SEQUENCE [LARGE SCALE GENOMIC DNA]</scope>
    <source>
        <strain evidence="3">DSM 25330</strain>
    </source>
</reference>
<evidence type="ECO:0000313" key="2">
    <source>
        <dbReference type="EMBL" id="SHH44733.1"/>
    </source>
</evidence>
<protein>
    <submittedName>
        <fullName evidence="2">Uncharacterized protein</fullName>
    </submittedName>
</protein>
<dbReference type="SUPFAM" id="SSF56235">
    <property type="entry name" value="N-terminal nucleophile aminohydrolases (Ntn hydrolases)"/>
    <property type="match status" value="1"/>
</dbReference>
<dbReference type="RefSeq" id="WP_073086078.1">
    <property type="nucleotide sequence ID" value="NZ_FQWS01000002.1"/>
</dbReference>
<feature type="repeat" description="TPR" evidence="1">
    <location>
        <begin position="340"/>
        <end position="373"/>
    </location>
</feature>
<dbReference type="OrthoDB" id="641160at2"/>
<organism evidence="2 3">
    <name type="scientific">Winogradskyella jejuensis</name>
    <dbReference type="NCBI Taxonomy" id="1089305"/>
    <lineage>
        <taxon>Bacteria</taxon>
        <taxon>Pseudomonadati</taxon>
        <taxon>Bacteroidota</taxon>
        <taxon>Flavobacteriia</taxon>
        <taxon>Flavobacteriales</taxon>
        <taxon>Flavobacteriaceae</taxon>
        <taxon>Winogradskyella</taxon>
    </lineage>
</organism>
<dbReference type="STRING" id="1089305.SAMN05444148_2037"/>
<dbReference type="PROSITE" id="PS51257">
    <property type="entry name" value="PROKAR_LIPOPROTEIN"/>
    <property type="match status" value="1"/>
</dbReference>
<dbReference type="EMBL" id="FQWS01000002">
    <property type="protein sequence ID" value="SHH44733.1"/>
    <property type="molecule type" value="Genomic_DNA"/>
</dbReference>
<dbReference type="PROSITE" id="PS50005">
    <property type="entry name" value="TPR"/>
    <property type="match status" value="1"/>
</dbReference>
<proteinExistence type="predicted"/>
<keyword evidence="3" id="KW-1185">Reference proteome</keyword>
<dbReference type="Gene3D" id="1.25.40.10">
    <property type="entry name" value="Tetratricopeptide repeat domain"/>
    <property type="match status" value="1"/>
</dbReference>
<dbReference type="Proteomes" id="UP000184522">
    <property type="component" value="Unassembled WGS sequence"/>
</dbReference>